<name>A0A498KMG1_MALDO</name>
<protein>
    <recommendedName>
        <fullName evidence="3">RNase H type-1 domain-containing protein</fullName>
    </recommendedName>
</protein>
<dbReference type="EMBL" id="RDQH01000327">
    <property type="protein sequence ID" value="RXI09340.1"/>
    <property type="molecule type" value="Genomic_DNA"/>
</dbReference>
<organism evidence="1 2">
    <name type="scientific">Malus domestica</name>
    <name type="common">Apple</name>
    <name type="synonym">Pyrus malus</name>
    <dbReference type="NCBI Taxonomy" id="3750"/>
    <lineage>
        <taxon>Eukaryota</taxon>
        <taxon>Viridiplantae</taxon>
        <taxon>Streptophyta</taxon>
        <taxon>Embryophyta</taxon>
        <taxon>Tracheophyta</taxon>
        <taxon>Spermatophyta</taxon>
        <taxon>Magnoliopsida</taxon>
        <taxon>eudicotyledons</taxon>
        <taxon>Gunneridae</taxon>
        <taxon>Pentapetalae</taxon>
        <taxon>rosids</taxon>
        <taxon>fabids</taxon>
        <taxon>Rosales</taxon>
        <taxon>Rosaceae</taxon>
        <taxon>Amygdaloideae</taxon>
        <taxon>Maleae</taxon>
        <taxon>Malus</taxon>
    </lineage>
</organism>
<evidence type="ECO:0000313" key="2">
    <source>
        <dbReference type="Proteomes" id="UP000290289"/>
    </source>
</evidence>
<comment type="caution">
    <text evidence="1">The sequence shown here is derived from an EMBL/GenBank/DDBJ whole genome shotgun (WGS) entry which is preliminary data.</text>
</comment>
<keyword evidence="2" id="KW-1185">Reference proteome</keyword>
<accession>A0A498KMG1</accession>
<evidence type="ECO:0000313" key="1">
    <source>
        <dbReference type="EMBL" id="RXI09340.1"/>
    </source>
</evidence>
<reference evidence="1 2" key="1">
    <citation type="submission" date="2018-10" db="EMBL/GenBank/DDBJ databases">
        <title>A high-quality apple genome assembly.</title>
        <authorList>
            <person name="Hu J."/>
        </authorList>
    </citation>
    <scope>NUCLEOTIDE SEQUENCE [LARGE SCALE GENOMIC DNA]</scope>
    <source>
        <strain evidence="2">cv. HFTH1</strain>
        <tissue evidence="1">Young leaf</tissue>
    </source>
</reference>
<evidence type="ECO:0008006" key="3">
    <source>
        <dbReference type="Google" id="ProtNLM"/>
    </source>
</evidence>
<gene>
    <name evidence="1" type="ORF">DVH24_033957</name>
</gene>
<dbReference type="Proteomes" id="UP000290289">
    <property type="component" value="Chromosome 1"/>
</dbReference>
<sequence>MLTAIFVAAMRTTIKALRVSMDEAIVILEGFREVIVKSDSREIILCLHNSIENDNWKAFPILRKNILIRAILSIIPLVLGSKINQHDDGSLGIT</sequence>
<proteinExistence type="predicted"/>
<dbReference type="AlphaFoldDB" id="A0A498KMG1"/>